<feature type="region of interest" description="Disordered" evidence="1">
    <location>
        <begin position="148"/>
        <end position="198"/>
    </location>
</feature>
<protein>
    <submittedName>
        <fullName evidence="3">Retrovirus-related Pol polyprotein from transposon TNT 1-94</fullName>
    </submittedName>
</protein>
<organism evidence="3">
    <name type="scientific">Tanacetum cinerariifolium</name>
    <name type="common">Dalmatian daisy</name>
    <name type="synonym">Chrysanthemum cinerariifolium</name>
    <dbReference type="NCBI Taxonomy" id="118510"/>
    <lineage>
        <taxon>Eukaryota</taxon>
        <taxon>Viridiplantae</taxon>
        <taxon>Streptophyta</taxon>
        <taxon>Embryophyta</taxon>
        <taxon>Tracheophyta</taxon>
        <taxon>Spermatophyta</taxon>
        <taxon>Magnoliopsida</taxon>
        <taxon>eudicotyledons</taxon>
        <taxon>Gunneridae</taxon>
        <taxon>Pentapetalae</taxon>
        <taxon>asterids</taxon>
        <taxon>campanulids</taxon>
        <taxon>Asterales</taxon>
        <taxon>Asteraceae</taxon>
        <taxon>Asteroideae</taxon>
        <taxon>Anthemideae</taxon>
        <taxon>Anthemidinae</taxon>
        <taxon>Tanacetum</taxon>
    </lineage>
</organism>
<dbReference type="EMBL" id="BKCJ010003800">
    <property type="protein sequence ID" value="GEU57263.1"/>
    <property type="molecule type" value="Genomic_DNA"/>
</dbReference>
<feature type="compositionally biased region" description="Basic residues" evidence="1">
    <location>
        <begin position="176"/>
        <end position="186"/>
    </location>
</feature>
<evidence type="ECO:0000259" key="2">
    <source>
        <dbReference type="Pfam" id="PF22936"/>
    </source>
</evidence>
<accession>A0A6L2L610</accession>
<sequence>MCALKHQRTISCELNQNPWDDPSFDSFYQVTDNEGVGNSAGNGCSIDYVNGLKSMVSAKTFESVNNDFKDDGVLAFEEGEKSEIRQGIVLCGKIDEEGWQCGNVDKNGEIVCENHIIEINNDKENKIKEMSSGDEDKVNIVKRKENMYEPEVSEVGPTKLKFDDDADGYNDNKGKTGNKRSGKAIKRQGESSRRSRKAINRDRDIVEAWLMADNFGPSPKYPDYYFRRRYCMNRSQFLEIVQVVPFEVNGVIFEKGYYLADGIYRQLLSNHLRLHKTREMQHLNVVKKVLEKTLKELLVSSKLTSHASVRLLVIPTIEFPMPGFVAIMTLDGTFEVPLVSCWTMSSASTTTSTTENQIIHCLLDEEKSLGIFLSVVLSLLVRGYGEEEVPFIAMTDISAKPYLYGRNKSQELWDLIENRFEDTRPEQPNQQLHDNRKKDAKALFFIQQAVDDLILPRIAATTTSTEAWETLKQEYVGDKKNLQVDESKTKTLTVVEVVVEAEDMVQQETKGTSKVPSNVIIATNPGIGMSIVENGCSNHMSGIKSIFKDMDESQKTEVTLGNDKLIKIEGRGKVAIKTSLGHTKLVHDVQYATLLTHNLLSVGQLMENGYSLLFDDGYCSITEKVQWDFQPERLARVRHGYAISSLMDTAYW</sequence>
<feature type="compositionally biased region" description="Basic and acidic residues" evidence="1">
    <location>
        <begin position="187"/>
        <end position="198"/>
    </location>
</feature>
<dbReference type="PANTHER" id="PTHR47150:SF5">
    <property type="entry name" value="OS07G0546750 PROTEIN"/>
    <property type="match status" value="1"/>
</dbReference>
<dbReference type="AlphaFoldDB" id="A0A6L2L610"/>
<evidence type="ECO:0000256" key="1">
    <source>
        <dbReference type="SAM" id="MobiDB-lite"/>
    </source>
</evidence>
<evidence type="ECO:0000313" key="3">
    <source>
        <dbReference type="EMBL" id="GEU57263.1"/>
    </source>
</evidence>
<dbReference type="InterPro" id="IPR054722">
    <property type="entry name" value="PolX-like_BBD"/>
</dbReference>
<proteinExistence type="predicted"/>
<dbReference type="PANTHER" id="PTHR47150">
    <property type="entry name" value="OS12G0169200 PROTEIN"/>
    <property type="match status" value="1"/>
</dbReference>
<dbReference type="Pfam" id="PF22936">
    <property type="entry name" value="Pol_BBD"/>
    <property type="match status" value="1"/>
</dbReference>
<dbReference type="Pfam" id="PF14223">
    <property type="entry name" value="Retrotran_gag_2"/>
    <property type="match status" value="1"/>
</dbReference>
<gene>
    <name evidence="3" type="ORF">Tci_029241</name>
</gene>
<name>A0A6L2L610_TANCI</name>
<comment type="caution">
    <text evidence="3">The sequence shown here is derived from an EMBL/GenBank/DDBJ whole genome shotgun (WGS) entry which is preliminary data.</text>
</comment>
<feature type="domain" description="Retrovirus-related Pol polyprotein from transposon TNT 1-94-like beta-barrel" evidence="2">
    <location>
        <begin position="531"/>
        <end position="610"/>
    </location>
</feature>
<reference evidence="3" key="1">
    <citation type="journal article" date="2019" name="Sci. Rep.">
        <title>Draft genome of Tanacetum cinerariifolium, the natural source of mosquito coil.</title>
        <authorList>
            <person name="Yamashiro T."/>
            <person name="Shiraishi A."/>
            <person name="Satake H."/>
            <person name="Nakayama K."/>
        </authorList>
    </citation>
    <scope>NUCLEOTIDE SEQUENCE</scope>
</reference>